<dbReference type="GO" id="GO:0005634">
    <property type="term" value="C:nucleus"/>
    <property type="evidence" value="ECO:0007669"/>
    <property type="project" value="UniProtKB-SubCell"/>
</dbReference>
<evidence type="ECO:0000256" key="4">
    <source>
        <dbReference type="ARBA" id="ARBA00022833"/>
    </source>
</evidence>
<keyword evidence="3" id="KW-0863">Zinc-finger</keyword>
<dbReference type="Gene3D" id="3.30.1740.10">
    <property type="entry name" value="Zinc finger, PARP-type"/>
    <property type="match status" value="1"/>
</dbReference>
<evidence type="ECO:0000256" key="2">
    <source>
        <dbReference type="ARBA" id="ARBA00022723"/>
    </source>
</evidence>
<evidence type="ECO:0000256" key="1">
    <source>
        <dbReference type="ARBA" id="ARBA00004123"/>
    </source>
</evidence>
<dbReference type="InterPro" id="IPR001510">
    <property type="entry name" value="Znf_PARP"/>
</dbReference>
<reference evidence="8" key="1">
    <citation type="journal article" date="2014" name="Genome Announc.">
        <title>De novo whole-genome sequence and genome annotation of Lichtheimia ramosa.</title>
        <authorList>
            <person name="Linde J."/>
            <person name="Schwartze V."/>
            <person name="Binder U."/>
            <person name="Lass-Florl C."/>
            <person name="Voigt K."/>
            <person name="Horn F."/>
        </authorList>
    </citation>
    <scope>NUCLEOTIDE SEQUENCE</scope>
    <source>
        <strain evidence="8">JMRC FSU:6197</strain>
    </source>
</reference>
<dbReference type="AlphaFoldDB" id="A0A077WK75"/>
<dbReference type="SUPFAM" id="SSF57716">
    <property type="entry name" value="Glucocorticoid receptor-like (DNA-binding domain)"/>
    <property type="match status" value="1"/>
</dbReference>
<name>A0A077WK75_9FUNG</name>
<accession>A0A077WK75</accession>
<comment type="subcellular location">
    <subcellularLocation>
        <location evidence="1">Nucleus</location>
    </subcellularLocation>
</comment>
<feature type="compositionally biased region" description="Basic and acidic residues" evidence="6">
    <location>
        <begin position="161"/>
        <end position="185"/>
    </location>
</feature>
<evidence type="ECO:0000256" key="3">
    <source>
        <dbReference type="ARBA" id="ARBA00022771"/>
    </source>
</evidence>
<dbReference type="GO" id="GO:0008270">
    <property type="term" value="F:zinc ion binding"/>
    <property type="evidence" value="ECO:0007669"/>
    <property type="project" value="UniProtKB-KW"/>
</dbReference>
<gene>
    <name evidence="8" type="ORF">LRAMOSA01759</name>
</gene>
<sequence length="205" mass="23039">MSEQGITTYSVEYREKPGAKCAACSKSILAKSLAASEIYRKSKTEKKKFAKHTWYHFKCWTVPDMVTKLPIEQLRGYPSLVEKDQRLVKQLIERGAGAKWEGSSDRKKEEEEPVDTEKPAKKKEKKSIKSADLTSGLTGVQVAPEKNVTKLASNAGKKRKAESIDKKKDEAPKEEPSLGKKDMLELENIAKEIQDALQKSKKAKK</sequence>
<feature type="region of interest" description="Disordered" evidence="6">
    <location>
        <begin position="97"/>
        <end position="185"/>
    </location>
</feature>
<evidence type="ECO:0000313" key="8">
    <source>
        <dbReference type="EMBL" id="CDS07810.1"/>
    </source>
</evidence>
<feature type="compositionally biased region" description="Basic and acidic residues" evidence="6">
    <location>
        <begin position="102"/>
        <end position="119"/>
    </location>
</feature>
<evidence type="ECO:0000259" key="7">
    <source>
        <dbReference type="PROSITE" id="PS50064"/>
    </source>
</evidence>
<protein>
    <recommendedName>
        <fullName evidence="7">PARP-type domain-containing protein</fullName>
    </recommendedName>
</protein>
<proteinExistence type="predicted"/>
<organism evidence="8">
    <name type="scientific">Lichtheimia ramosa</name>
    <dbReference type="NCBI Taxonomy" id="688394"/>
    <lineage>
        <taxon>Eukaryota</taxon>
        <taxon>Fungi</taxon>
        <taxon>Fungi incertae sedis</taxon>
        <taxon>Mucoromycota</taxon>
        <taxon>Mucoromycotina</taxon>
        <taxon>Mucoromycetes</taxon>
        <taxon>Mucorales</taxon>
        <taxon>Lichtheimiaceae</taxon>
        <taxon>Lichtheimia</taxon>
    </lineage>
</organism>
<dbReference type="InterPro" id="IPR036957">
    <property type="entry name" value="Znf_PARP_sf"/>
</dbReference>
<feature type="domain" description="PARP-type" evidence="7">
    <location>
        <begin position="9"/>
        <end position="96"/>
    </location>
</feature>
<keyword evidence="5" id="KW-0539">Nucleus</keyword>
<keyword evidence="2" id="KW-0479">Metal-binding</keyword>
<dbReference type="OrthoDB" id="2384641at2759"/>
<dbReference type="EMBL" id="LK023324">
    <property type="protein sequence ID" value="CDS07810.1"/>
    <property type="molecule type" value="Genomic_DNA"/>
</dbReference>
<keyword evidence="4" id="KW-0862">Zinc</keyword>
<evidence type="ECO:0000256" key="5">
    <source>
        <dbReference type="ARBA" id="ARBA00023242"/>
    </source>
</evidence>
<dbReference type="Pfam" id="PF00645">
    <property type="entry name" value="zf-PARP"/>
    <property type="match status" value="1"/>
</dbReference>
<dbReference type="PROSITE" id="PS50064">
    <property type="entry name" value="ZF_PARP_2"/>
    <property type="match status" value="1"/>
</dbReference>
<dbReference type="GO" id="GO:0003677">
    <property type="term" value="F:DNA binding"/>
    <property type="evidence" value="ECO:0007669"/>
    <property type="project" value="InterPro"/>
</dbReference>
<evidence type="ECO:0000256" key="6">
    <source>
        <dbReference type="SAM" id="MobiDB-lite"/>
    </source>
</evidence>